<protein>
    <submittedName>
        <fullName evidence="1">Exonuclease</fullName>
    </submittedName>
</protein>
<dbReference type="Gene3D" id="2.40.128.140">
    <property type="entry name" value="Outer membrane protein"/>
    <property type="match status" value="1"/>
</dbReference>
<accession>A0ABQ0MZS0</accession>
<dbReference type="InterPro" id="IPR037107">
    <property type="entry name" value="Put_OMP_sf"/>
</dbReference>
<keyword evidence="1" id="KW-0540">Nuclease</keyword>
<keyword evidence="1" id="KW-0378">Hydrolase</keyword>
<dbReference type="Proteomes" id="UP000197068">
    <property type="component" value="Unassembled WGS sequence"/>
</dbReference>
<evidence type="ECO:0000313" key="2">
    <source>
        <dbReference type="Proteomes" id="UP000197068"/>
    </source>
</evidence>
<dbReference type="RefSeq" id="WP_057180176.1">
    <property type="nucleotide sequence ID" value="NZ_BDQM01000053.1"/>
</dbReference>
<proteinExistence type="predicted"/>
<dbReference type="EMBL" id="BDQM01000053">
    <property type="protein sequence ID" value="GAW97863.1"/>
    <property type="molecule type" value="Genomic_DNA"/>
</dbReference>
<dbReference type="Pfam" id="PF09982">
    <property type="entry name" value="LpxR"/>
    <property type="match status" value="1"/>
</dbReference>
<name>A0ABQ0MZS0_9GAMM</name>
<reference evidence="1 2" key="1">
    <citation type="submission" date="2017-06" db="EMBL/GenBank/DDBJ databases">
        <title>Whole Genome Sequences of Colwellia marinimaniae MTCD1.</title>
        <authorList>
            <person name="Kusumoto H."/>
            <person name="Inoue M."/>
            <person name="Tanikawa K."/>
            <person name="Maeji H."/>
            <person name="Cameron J.H."/>
            <person name="Bartlett D.H."/>
        </authorList>
    </citation>
    <scope>NUCLEOTIDE SEQUENCE [LARGE SCALE GENOMIC DNA]</scope>
    <source>
        <strain evidence="1 2">MTCD1</strain>
    </source>
</reference>
<organism evidence="1 2">
    <name type="scientific">Colwellia marinimaniae</name>
    <dbReference type="NCBI Taxonomy" id="1513592"/>
    <lineage>
        <taxon>Bacteria</taxon>
        <taxon>Pseudomonadati</taxon>
        <taxon>Pseudomonadota</taxon>
        <taxon>Gammaproteobacteria</taxon>
        <taxon>Alteromonadales</taxon>
        <taxon>Colwelliaceae</taxon>
        <taxon>Colwellia</taxon>
    </lineage>
</organism>
<comment type="caution">
    <text evidence="1">The sequence shown here is derived from an EMBL/GenBank/DDBJ whole genome shotgun (WGS) entry which is preliminary data.</text>
</comment>
<keyword evidence="1" id="KW-0269">Exonuclease</keyword>
<keyword evidence="2" id="KW-1185">Reference proteome</keyword>
<gene>
    <name evidence="1" type="ORF">MTCD1_03511</name>
</gene>
<evidence type="ECO:0000313" key="1">
    <source>
        <dbReference type="EMBL" id="GAW97863.1"/>
    </source>
</evidence>
<dbReference type="InterPro" id="IPR018707">
    <property type="entry name" value="LpxR"/>
</dbReference>
<sequence length="344" mass="39051">MIKALTSSKKVYCPVYFLLTILSVVLIPAQAGQLSVQFDNDGLFTSDGNYTNGFSLAWESKALRQYHQHLSSSMPIWLQWQHGMRFPVNKNQTAWGVKVSQRMWTPNDIGKMNYQSNDRPYVGLVELESHTANYSPNFAQKNWLAVGVIGPKARAEKIQTKVHQITGSTIPQGWQYQVEEQVTAQFAYEVDSLWYRKQKYQGTYFTDWQWEVSGFSHISLGNLNTQASLGFLFRWGTMLANTFGRLSNHFGHIGNITQALDGSNLTTFARLGLGYRFNDLSIEGSLPYESSVELKNTQAKACLGFTWTQENFALTWSLNGYTRAYHSDIKPWHTYGSLTLSASL</sequence>
<dbReference type="GO" id="GO:0004527">
    <property type="term" value="F:exonuclease activity"/>
    <property type="evidence" value="ECO:0007669"/>
    <property type="project" value="UniProtKB-KW"/>
</dbReference>